<feature type="compositionally biased region" description="Basic and acidic residues" evidence="4">
    <location>
        <begin position="213"/>
        <end position="236"/>
    </location>
</feature>
<dbReference type="SMART" id="SM00028">
    <property type="entry name" value="TPR"/>
    <property type="match status" value="4"/>
</dbReference>
<gene>
    <name evidence="5" type="ORF">GCM10011507_01060</name>
</gene>
<proteinExistence type="predicted"/>
<dbReference type="AlphaFoldDB" id="A0A916VYU7"/>
<keyword evidence="6" id="KW-1185">Reference proteome</keyword>
<name>A0A916VYU7_9BACT</name>
<dbReference type="InterPro" id="IPR019734">
    <property type="entry name" value="TPR_rpt"/>
</dbReference>
<feature type="repeat" description="TPR" evidence="3">
    <location>
        <begin position="58"/>
        <end position="91"/>
    </location>
</feature>
<feature type="repeat" description="TPR" evidence="3">
    <location>
        <begin position="164"/>
        <end position="197"/>
    </location>
</feature>
<dbReference type="Gene3D" id="1.25.40.10">
    <property type="entry name" value="Tetratricopeptide repeat domain"/>
    <property type="match status" value="2"/>
</dbReference>
<dbReference type="InterPro" id="IPR011990">
    <property type="entry name" value="TPR-like_helical_dom_sf"/>
</dbReference>
<accession>A0A916VYU7</accession>
<dbReference type="Proteomes" id="UP000648801">
    <property type="component" value="Unassembled WGS sequence"/>
</dbReference>
<evidence type="ECO:0008006" key="7">
    <source>
        <dbReference type="Google" id="ProtNLM"/>
    </source>
</evidence>
<dbReference type="Pfam" id="PF13414">
    <property type="entry name" value="TPR_11"/>
    <property type="match status" value="2"/>
</dbReference>
<feature type="region of interest" description="Disordered" evidence="4">
    <location>
        <begin position="211"/>
        <end position="236"/>
    </location>
</feature>
<dbReference type="PANTHER" id="PTHR44858:SF1">
    <property type="entry name" value="UDP-N-ACETYLGLUCOSAMINE--PEPTIDE N-ACETYLGLUCOSAMINYLTRANSFERASE SPINDLY-RELATED"/>
    <property type="match status" value="1"/>
</dbReference>
<dbReference type="PROSITE" id="PS50005">
    <property type="entry name" value="TPR"/>
    <property type="match status" value="3"/>
</dbReference>
<evidence type="ECO:0000256" key="2">
    <source>
        <dbReference type="ARBA" id="ARBA00022803"/>
    </source>
</evidence>
<dbReference type="Pfam" id="PF13432">
    <property type="entry name" value="TPR_16"/>
    <property type="match status" value="1"/>
</dbReference>
<feature type="repeat" description="TPR" evidence="3">
    <location>
        <begin position="92"/>
        <end position="125"/>
    </location>
</feature>
<reference evidence="5" key="2">
    <citation type="submission" date="2020-09" db="EMBL/GenBank/DDBJ databases">
        <authorList>
            <person name="Sun Q."/>
            <person name="Zhou Y."/>
        </authorList>
    </citation>
    <scope>NUCLEOTIDE SEQUENCE</scope>
    <source>
        <strain evidence="5">CGMCC 1.15447</strain>
    </source>
</reference>
<dbReference type="SUPFAM" id="SSF48452">
    <property type="entry name" value="TPR-like"/>
    <property type="match status" value="1"/>
</dbReference>
<reference evidence="5" key="1">
    <citation type="journal article" date="2014" name="Int. J. Syst. Evol. Microbiol.">
        <title>Complete genome sequence of Corynebacterium casei LMG S-19264T (=DSM 44701T), isolated from a smear-ripened cheese.</title>
        <authorList>
            <consortium name="US DOE Joint Genome Institute (JGI-PGF)"/>
            <person name="Walter F."/>
            <person name="Albersmeier A."/>
            <person name="Kalinowski J."/>
            <person name="Ruckert C."/>
        </authorList>
    </citation>
    <scope>NUCLEOTIDE SEQUENCE</scope>
    <source>
        <strain evidence="5">CGMCC 1.15447</strain>
    </source>
</reference>
<protein>
    <recommendedName>
        <fullName evidence="7">Tetratricopeptide repeat protein</fullName>
    </recommendedName>
</protein>
<dbReference type="PANTHER" id="PTHR44858">
    <property type="entry name" value="TETRATRICOPEPTIDE REPEAT PROTEIN 6"/>
    <property type="match status" value="1"/>
</dbReference>
<sequence length="236" mass="26452">MLSHQFDAASETLHTLLTKTPDDVSALLLLGQTQYLNAHDTDAALSFQRAIAAAPNNPEPHYWLGRLDYQDGNVPKAMAEFQKAIQLDATFYRAYDNLGLCYEALGENGHAMENYVHALKLVYKNHPDYDDVYLNMSGLMLKLGNSQKAFDLAAEASSRNPGNPRSFFLAGKALEQAGQSDASLKWLKHAVEMDPTYPDPHYLLARVYRRQGKSQESKEEAAKFKQLSDKAPKIMR</sequence>
<dbReference type="EMBL" id="BMJB01000001">
    <property type="protein sequence ID" value="GGA53709.1"/>
    <property type="molecule type" value="Genomic_DNA"/>
</dbReference>
<evidence type="ECO:0000256" key="3">
    <source>
        <dbReference type="PROSITE-ProRule" id="PRU00339"/>
    </source>
</evidence>
<keyword evidence="1" id="KW-0677">Repeat</keyword>
<keyword evidence="2 3" id="KW-0802">TPR repeat</keyword>
<evidence type="ECO:0000256" key="4">
    <source>
        <dbReference type="SAM" id="MobiDB-lite"/>
    </source>
</evidence>
<evidence type="ECO:0000313" key="6">
    <source>
        <dbReference type="Proteomes" id="UP000648801"/>
    </source>
</evidence>
<evidence type="ECO:0000256" key="1">
    <source>
        <dbReference type="ARBA" id="ARBA00022737"/>
    </source>
</evidence>
<organism evidence="5 6">
    <name type="scientific">Edaphobacter acidisoli</name>
    <dbReference type="NCBI Taxonomy" id="2040573"/>
    <lineage>
        <taxon>Bacteria</taxon>
        <taxon>Pseudomonadati</taxon>
        <taxon>Acidobacteriota</taxon>
        <taxon>Terriglobia</taxon>
        <taxon>Terriglobales</taxon>
        <taxon>Acidobacteriaceae</taxon>
        <taxon>Edaphobacter</taxon>
    </lineage>
</organism>
<evidence type="ECO:0000313" key="5">
    <source>
        <dbReference type="EMBL" id="GGA53709.1"/>
    </source>
</evidence>
<dbReference type="InterPro" id="IPR050498">
    <property type="entry name" value="Ycf3"/>
</dbReference>
<comment type="caution">
    <text evidence="5">The sequence shown here is derived from an EMBL/GenBank/DDBJ whole genome shotgun (WGS) entry which is preliminary data.</text>
</comment>